<evidence type="ECO:0008006" key="4">
    <source>
        <dbReference type="Google" id="ProtNLM"/>
    </source>
</evidence>
<dbReference type="PANTHER" id="PTHR43649">
    <property type="entry name" value="ARABINOSE-BINDING PROTEIN-RELATED"/>
    <property type="match status" value="1"/>
</dbReference>
<accession>A0A837IHU8</accession>
<dbReference type="Gene3D" id="3.40.190.10">
    <property type="entry name" value="Periplasmic binding protein-like II"/>
    <property type="match status" value="1"/>
</dbReference>
<comment type="caution">
    <text evidence="2">The sequence shown here is derived from an EMBL/GenBank/DDBJ whole genome shotgun (WGS) entry which is preliminary data.</text>
</comment>
<name>A0A837IHU8_9BACT</name>
<evidence type="ECO:0000313" key="3">
    <source>
        <dbReference type="Proteomes" id="UP000033815"/>
    </source>
</evidence>
<dbReference type="AlphaFoldDB" id="A0A837IHU8"/>
<sequence length="440" mass="48602">MPQQPKIFQIVLTGVFVVLLILGFLGFSGKLPLPSSKDDINYGEVTLWGSVPRETMQSLITNSLRDERSVSIKYVEKRPENFTRDFVEALASGKGPDMVILPQDELIKNLNKIAPISYETILERDFKNTFIEEGEMFLRPEGIVALPFMVDPIVMYWNRDIFTNALLAGAPKYWTEFYDLVPKITVRDRTGGITKSLVSFGEYRNVTNAKELLSILLMQAGSPVVLSKNGSLSAGLVTQGPVDMENPVVTAMRFYTEFSKSNKDSYSWNRSLPQSSAMFQAGDLALYFGYASEYQSIKQKNPHLNFDVAVVPQVGKTAKKLTFGRIYGVAIVVAGKNQAGALRATTLLSGSGVVTGISELLNLPPVRRDLISVRPTDPASSVFYDSALISRAWYDPSPADTNLIFMNMIDSVNSGRSSMNEALAVAHSSLSKILQDYQGQ</sequence>
<keyword evidence="1" id="KW-0812">Transmembrane</keyword>
<dbReference type="InterPro" id="IPR050490">
    <property type="entry name" value="Bact_solute-bd_prot1"/>
</dbReference>
<dbReference type="Pfam" id="PF01547">
    <property type="entry name" value="SBP_bac_1"/>
    <property type="match status" value="1"/>
</dbReference>
<gene>
    <name evidence="2" type="ORF">UW25_C0004G0082</name>
</gene>
<dbReference type="PANTHER" id="PTHR43649:SF12">
    <property type="entry name" value="DIACETYLCHITOBIOSE BINDING PROTEIN DASA"/>
    <property type="match status" value="1"/>
</dbReference>
<protein>
    <recommendedName>
        <fullName evidence="4">Extracellular solute-binding protein family 1</fullName>
    </recommendedName>
</protein>
<keyword evidence="1" id="KW-1133">Transmembrane helix</keyword>
<dbReference type="EMBL" id="LCHP01000004">
    <property type="protein sequence ID" value="KKT36754.1"/>
    <property type="molecule type" value="Genomic_DNA"/>
</dbReference>
<dbReference type="InterPro" id="IPR006059">
    <property type="entry name" value="SBP"/>
</dbReference>
<proteinExistence type="predicted"/>
<feature type="transmembrane region" description="Helical" evidence="1">
    <location>
        <begin position="7"/>
        <end position="27"/>
    </location>
</feature>
<dbReference type="Proteomes" id="UP000033815">
    <property type="component" value="Unassembled WGS sequence"/>
</dbReference>
<organism evidence="2 3">
    <name type="scientific">Candidatus Nomurabacteria bacterium GW2011_GWB1_44_12</name>
    <dbReference type="NCBI Taxonomy" id="1618748"/>
    <lineage>
        <taxon>Bacteria</taxon>
        <taxon>Candidatus Nomuraibacteriota</taxon>
    </lineage>
</organism>
<evidence type="ECO:0000256" key="1">
    <source>
        <dbReference type="SAM" id="Phobius"/>
    </source>
</evidence>
<reference evidence="2 3" key="1">
    <citation type="journal article" date="2015" name="Nature">
        <title>rRNA introns, odd ribosomes, and small enigmatic genomes across a large radiation of phyla.</title>
        <authorList>
            <person name="Brown C.T."/>
            <person name="Hug L.A."/>
            <person name="Thomas B.C."/>
            <person name="Sharon I."/>
            <person name="Castelle C.J."/>
            <person name="Singh A."/>
            <person name="Wilkins M.J."/>
            <person name="Williams K.H."/>
            <person name="Banfield J.F."/>
        </authorList>
    </citation>
    <scope>NUCLEOTIDE SEQUENCE [LARGE SCALE GENOMIC DNA]</scope>
</reference>
<dbReference type="SUPFAM" id="SSF53850">
    <property type="entry name" value="Periplasmic binding protein-like II"/>
    <property type="match status" value="1"/>
</dbReference>
<evidence type="ECO:0000313" key="2">
    <source>
        <dbReference type="EMBL" id="KKT36754.1"/>
    </source>
</evidence>
<keyword evidence="1" id="KW-0472">Membrane</keyword>